<proteinExistence type="predicted"/>
<evidence type="ECO:0000313" key="1">
    <source>
        <dbReference type="EMBL" id="URE35261.1"/>
    </source>
</evidence>
<accession>A0A9E7HIN0</accession>
<gene>
    <name evidence="1" type="ORF">MUK42_35521</name>
</gene>
<sequence>MQAATVVDIPCDQTPATIKGTAPWRLEFEEVIFEWLQALNGDRPSMAFVATALSVGILNGLTYDSGRILFRTALGLGLVLQVHEEEREIQPVSCGSRGTKPVVTDAGTSQVKNWRMEI</sequence>
<name>A0A9E7HIN0_9LILI</name>
<organism evidence="1 2">
    <name type="scientific">Musa troglodytarum</name>
    <name type="common">fe'i banana</name>
    <dbReference type="NCBI Taxonomy" id="320322"/>
    <lineage>
        <taxon>Eukaryota</taxon>
        <taxon>Viridiplantae</taxon>
        <taxon>Streptophyta</taxon>
        <taxon>Embryophyta</taxon>
        <taxon>Tracheophyta</taxon>
        <taxon>Spermatophyta</taxon>
        <taxon>Magnoliopsida</taxon>
        <taxon>Liliopsida</taxon>
        <taxon>Zingiberales</taxon>
        <taxon>Musaceae</taxon>
        <taxon>Musa</taxon>
    </lineage>
</organism>
<protein>
    <submittedName>
        <fullName evidence="1">Uncharacterized protein</fullName>
    </submittedName>
</protein>
<reference evidence="1" key="1">
    <citation type="submission" date="2022-05" db="EMBL/GenBank/DDBJ databases">
        <title>The Musa troglodytarum L. genome provides insights into the mechanism of non-climacteric behaviour and enrichment of carotenoids.</title>
        <authorList>
            <person name="Wang J."/>
        </authorList>
    </citation>
    <scope>NUCLEOTIDE SEQUENCE</scope>
    <source>
        <tissue evidence="1">Leaf</tissue>
    </source>
</reference>
<dbReference type="EMBL" id="CP097510">
    <property type="protein sequence ID" value="URE35261.1"/>
    <property type="molecule type" value="Genomic_DNA"/>
</dbReference>
<dbReference type="AlphaFoldDB" id="A0A9E7HIN0"/>
<dbReference type="Proteomes" id="UP001055439">
    <property type="component" value="Chromosome 8"/>
</dbReference>
<evidence type="ECO:0000313" key="2">
    <source>
        <dbReference type="Proteomes" id="UP001055439"/>
    </source>
</evidence>
<keyword evidence="2" id="KW-1185">Reference proteome</keyword>